<protein>
    <submittedName>
        <fullName evidence="2">Uncharacterized protein</fullName>
    </submittedName>
</protein>
<feature type="coiled-coil region" evidence="1">
    <location>
        <begin position="10"/>
        <end position="72"/>
    </location>
</feature>
<keyword evidence="3" id="KW-1185">Reference proteome</keyword>
<keyword evidence="1" id="KW-0175">Coiled coil</keyword>
<dbReference type="EMBL" id="MIEK01000005">
    <property type="protein sequence ID" value="OEH83533.1"/>
    <property type="molecule type" value="Genomic_DNA"/>
</dbReference>
<gene>
    <name evidence="2" type="ORF">BCR26_08615</name>
</gene>
<dbReference type="STRING" id="762845.BCR26_08615"/>
<dbReference type="Proteomes" id="UP000095256">
    <property type="component" value="Unassembled WGS sequence"/>
</dbReference>
<evidence type="ECO:0000313" key="3">
    <source>
        <dbReference type="Proteomes" id="UP000095256"/>
    </source>
</evidence>
<sequence>MNGKQIFERIQYLEQRNRQLFSELEQKNTENLILQDHNKQLIYTTNRSEAKKNNALRQLNQIQLENQLLQSHNQLLSLQLNHKKSVSVSVQIKKSQLLAM</sequence>
<dbReference type="RefSeq" id="WP_069697406.1">
    <property type="nucleotide sequence ID" value="NZ_JAGGMA010000012.1"/>
</dbReference>
<accession>A0A1E5L0C6</accession>
<proteinExistence type="predicted"/>
<comment type="caution">
    <text evidence="2">The sequence shown here is derived from an EMBL/GenBank/DDBJ whole genome shotgun (WGS) entry which is preliminary data.</text>
</comment>
<dbReference type="AlphaFoldDB" id="A0A1E5L0C6"/>
<name>A0A1E5L0C6_9ENTE</name>
<reference evidence="2 3" key="1">
    <citation type="submission" date="2016-09" db="EMBL/GenBank/DDBJ databases">
        <authorList>
            <person name="Capua I."/>
            <person name="De Benedictis P."/>
            <person name="Joannis T."/>
            <person name="Lombin L.H."/>
            <person name="Cattoli G."/>
        </authorList>
    </citation>
    <scope>NUCLEOTIDE SEQUENCE [LARGE SCALE GENOMIC DNA]</scope>
    <source>
        <strain evidence="2 3">LMG 25899</strain>
    </source>
</reference>
<evidence type="ECO:0000256" key="1">
    <source>
        <dbReference type="SAM" id="Coils"/>
    </source>
</evidence>
<evidence type="ECO:0000313" key="2">
    <source>
        <dbReference type="EMBL" id="OEH83533.1"/>
    </source>
</evidence>
<organism evidence="2 3">
    <name type="scientific">Enterococcus rivorum</name>
    <dbReference type="NCBI Taxonomy" id="762845"/>
    <lineage>
        <taxon>Bacteria</taxon>
        <taxon>Bacillati</taxon>
        <taxon>Bacillota</taxon>
        <taxon>Bacilli</taxon>
        <taxon>Lactobacillales</taxon>
        <taxon>Enterococcaceae</taxon>
        <taxon>Enterococcus</taxon>
    </lineage>
</organism>